<dbReference type="RefSeq" id="WP_160354355.1">
    <property type="nucleotide sequence ID" value="NZ_SDWJ01000002.1"/>
</dbReference>
<dbReference type="GO" id="GO:0016020">
    <property type="term" value="C:membrane"/>
    <property type="evidence" value="ECO:0007669"/>
    <property type="project" value="UniProtKB-SubCell"/>
</dbReference>
<comment type="subcellular location">
    <subcellularLocation>
        <location evidence="1">Membrane</location>
        <topology evidence="1">Multi-pass membrane protein</topology>
    </subcellularLocation>
</comment>
<feature type="transmembrane region" description="Helical" evidence="5">
    <location>
        <begin position="285"/>
        <end position="304"/>
    </location>
</feature>
<organism evidence="7 8">
    <name type="scientific">Sphingorhabdus profundilacus</name>
    <dbReference type="NCBI Taxonomy" id="2509718"/>
    <lineage>
        <taxon>Bacteria</taxon>
        <taxon>Pseudomonadati</taxon>
        <taxon>Pseudomonadota</taxon>
        <taxon>Alphaproteobacteria</taxon>
        <taxon>Sphingomonadales</taxon>
        <taxon>Sphingomonadaceae</taxon>
        <taxon>Sphingorhabdus</taxon>
    </lineage>
</organism>
<feature type="transmembrane region" description="Helical" evidence="5">
    <location>
        <begin position="228"/>
        <end position="244"/>
    </location>
</feature>
<dbReference type="PANTHER" id="PTHR37422:SF23">
    <property type="entry name" value="TEICHURONIC ACID BIOSYNTHESIS PROTEIN TUAE"/>
    <property type="match status" value="1"/>
</dbReference>
<keyword evidence="7" id="KW-0436">Ligase</keyword>
<feature type="transmembrane region" description="Helical" evidence="5">
    <location>
        <begin position="198"/>
        <end position="216"/>
    </location>
</feature>
<dbReference type="PANTHER" id="PTHR37422">
    <property type="entry name" value="TEICHURONIC ACID BIOSYNTHESIS PROTEIN TUAE"/>
    <property type="match status" value="1"/>
</dbReference>
<keyword evidence="3 5" id="KW-1133">Transmembrane helix</keyword>
<evidence type="ECO:0000256" key="2">
    <source>
        <dbReference type="ARBA" id="ARBA00022692"/>
    </source>
</evidence>
<evidence type="ECO:0000256" key="4">
    <source>
        <dbReference type="ARBA" id="ARBA00023136"/>
    </source>
</evidence>
<evidence type="ECO:0000313" key="8">
    <source>
        <dbReference type="Proteomes" id="UP000471147"/>
    </source>
</evidence>
<dbReference type="OrthoDB" id="7628239at2"/>
<sequence length="466" mass="50881">MSRFSQWFSKLSIQFLALSLFIFLTFSMGGSSRMDVQSLALLRPISVLFCGFALLTIRQDHFQKSRGILIGFGLIFLLLLIFALPIPQDLAQAMPGQQLIVEIRKSAGVSNAWTSINLVPVNGTNAIASMTIPLAVILFGIQLEKEDMLRLLPLLIGLGAASGLFGFFQVISSSDSPFFLYRLTNEGSAVGLFANRNHAAVLLAMLIPMLAVYASFDVGRPDQSKTRVIRAAALLAVLVPLILITGSRSGFLIAVMGLAGAVLLYKKPRSKKNHRHRSSFISKRFIGMSFGIGVIGLVFVTIFFSRATAIERLFAKSANSDLRQDFWISSLSLVDKYLPLGSGPGSFAEAFRIGEATNLLDATYLNRAHNDWVETAVVLGVPGILLMGAGVLWYVNRVIALSFGIDGNRRSVVVSRLAAVLLAMFAVASFVDYPLRTPTMMTVFVLTIFWFKLASTEARSHLTPNT</sequence>
<proteinExistence type="predicted"/>
<reference evidence="7 8" key="1">
    <citation type="submission" date="2019-01" db="EMBL/GenBank/DDBJ databases">
        <title>Sphingorhabdus lacus sp.nov., isolated from an oligotrophic freshwater lake.</title>
        <authorList>
            <person name="Park M."/>
        </authorList>
    </citation>
    <scope>NUCLEOTIDE SEQUENCE [LARGE SCALE GENOMIC DNA]</scope>
    <source>
        <strain evidence="7 8">IMCC26285</strain>
    </source>
</reference>
<evidence type="ECO:0000256" key="3">
    <source>
        <dbReference type="ARBA" id="ARBA00022989"/>
    </source>
</evidence>
<feature type="transmembrane region" description="Helical" evidence="5">
    <location>
        <begin position="376"/>
        <end position="399"/>
    </location>
</feature>
<evidence type="ECO:0000256" key="5">
    <source>
        <dbReference type="SAM" id="Phobius"/>
    </source>
</evidence>
<dbReference type="InterPro" id="IPR007016">
    <property type="entry name" value="O-antigen_ligase-rel_domated"/>
</dbReference>
<feature type="transmembrane region" description="Helical" evidence="5">
    <location>
        <begin position="151"/>
        <end position="171"/>
    </location>
</feature>
<feature type="transmembrane region" description="Helical" evidence="5">
    <location>
        <begin position="119"/>
        <end position="139"/>
    </location>
</feature>
<dbReference type="EMBL" id="SDWJ01000002">
    <property type="protein sequence ID" value="MVZ98452.1"/>
    <property type="molecule type" value="Genomic_DNA"/>
</dbReference>
<feature type="transmembrane region" description="Helical" evidence="5">
    <location>
        <begin position="39"/>
        <end position="57"/>
    </location>
</feature>
<feature type="transmembrane region" description="Helical" evidence="5">
    <location>
        <begin position="69"/>
        <end position="86"/>
    </location>
</feature>
<dbReference type="GO" id="GO:0016874">
    <property type="term" value="F:ligase activity"/>
    <property type="evidence" value="ECO:0007669"/>
    <property type="project" value="UniProtKB-KW"/>
</dbReference>
<dbReference type="InterPro" id="IPR051533">
    <property type="entry name" value="WaaL-like"/>
</dbReference>
<dbReference type="Proteomes" id="UP000471147">
    <property type="component" value="Unassembled WGS sequence"/>
</dbReference>
<name>A0A6I4LYC4_9SPHN</name>
<keyword evidence="2 5" id="KW-0812">Transmembrane</keyword>
<feature type="transmembrane region" description="Helical" evidence="5">
    <location>
        <begin position="411"/>
        <end position="431"/>
    </location>
</feature>
<keyword evidence="8" id="KW-1185">Reference proteome</keyword>
<dbReference type="AlphaFoldDB" id="A0A6I4LYC4"/>
<feature type="domain" description="O-antigen ligase-related" evidence="6">
    <location>
        <begin position="235"/>
        <end position="386"/>
    </location>
</feature>
<comment type="caution">
    <text evidence="7">The sequence shown here is derived from an EMBL/GenBank/DDBJ whole genome shotgun (WGS) entry which is preliminary data.</text>
</comment>
<evidence type="ECO:0000313" key="7">
    <source>
        <dbReference type="EMBL" id="MVZ98452.1"/>
    </source>
</evidence>
<dbReference type="Pfam" id="PF04932">
    <property type="entry name" value="Wzy_C"/>
    <property type="match status" value="1"/>
</dbReference>
<accession>A0A6I4LYC4</accession>
<evidence type="ECO:0000259" key="6">
    <source>
        <dbReference type="Pfam" id="PF04932"/>
    </source>
</evidence>
<protein>
    <submittedName>
        <fullName evidence="7">O-antigen ligase domain-containing protein</fullName>
    </submittedName>
</protein>
<gene>
    <name evidence="7" type="ORF">EUU23_12185</name>
</gene>
<keyword evidence="4 5" id="KW-0472">Membrane</keyword>
<feature type="transmembrane region" description="Helical" evidence="5">
    <location>
        <begin position="250"/>
        <end position="265"/>
    </location>
</feature>
<evidence type="ECO:0000256" key="1">
    <source>
        <dbReference type="ARBA" id="ARBA00004141"/>
    </source>
</evidence>
<feature type="transmembrane region" description="Helical" evidence="5">
    <location>
        <begin position="437"/>
        <end position="454"/>
    </location>
</feature>